<proteinExistence type="predicted"/>
<dbReference type="OrthoDB" id="9801055at2"/>
<dbReference type="PROSITE" id="PS00924">
    <property type="entry name" value="ASP_GLU_RACEMASE_2"/>
    <property type="match status" value="1"/>
</dbReference>
<dbReference type="STRING" id="229203.SAMN05444338_106215"/>
<dbReference type="PROSITE" id="PS51257">
    <property type="entry name" value="PROKAR_LIPOPROTEIN"/>
    <property type="match status" value="1"/>
</dbReference>
<dbReference type="InterPro" id="IPR001920">
    <property type="entry name" value="Asp/Glu_race"/>
</dbReference>
<dbReference type="GO" id="GO:0047661">
    <property type="term" value="F:amino-acid racemase activity"/>
    <property type="evidence" value="ECO:0007669"/>
    <property type="project" value="TreeGrafter"/>
</dbReference>
<feature type="signal peptide" evidence="2">
    <location>
        <begin position="1"/>
        <end position="23"/>
    </location>
</feature>
<gene>
    <name evidence="3" type="ORF">SAMN05444338_106215</name>
</gene>
<keyword evidence="1" id="KW-0413">Isomerase</keyword>
<dbReference type="GO" id="GO:0009252">
    <property type="term" value="P:peptidoglycan biosynthetic process"/>
    <property type="evidence" value="ECO:0007669"/>
    <property type="project" value="TreeGrafter"/>
</dbReference>
<dbReference type="InterPro" id="IPR018187">
    <property type="entry name" value="Asp/Glu_racemase_AS_1"/>
</dbReference>
<dbReference type="PANTHER" id="PTHR21198">
    <property type="entry name" value="GLUTAMATE RACEMASE"/>
    <property type="match status" value="1"/>
</dbReference>
<dbReference type="Gene3D" id="3.40.50.1860">
    <property type="match status" value="2"/>
</dbReference>
<protein>
    <submittedName>
        <fullName evidence="3">Asp/Glu/Hydantoin racemase</fullName>
    </submittedName>
</protein>
<dbReference type="PANTHER" id="PTHR21198:SF3">
    <property type="entry name" value="GLUTAMATE RACEMASE"/>
    <property type="match status" value="1"/>
</dbReference>
<evidence type="ECO:0000313" key="3">
    <source>
        <dbReference type="EMBL" id="SDX05150.1"/>
    </source>
</evidence>
<reference evidence="4" key="1">
    <citation type="submission" date="2016-10" db="EMBL/GenBank/DDBJ databases">
        <authorList>
            <person name="Varghese N."/>
            <person name="Submissions S."/>
        </authorList>
    </citation>
    <scope>NUCLEOTIDE SEQUENCE [LARGE SCALE GENOMIC DNA]</scope>
    <source>
        <strain evidence="4">DSM 15718</strain>
    </source>
</reference>
<dbReference type="Proteomes" id="UP000198569">
    <property type="component" value="Unassembled WGS sequence"/>
</dbReference>
<keyword evidence="2" id="KW-0732">Signal</keyword>
<keyword evidence="4" id="KW-1185">Reference proteome</keyword>
<dbReference type="RefSeq" id="WP_091431655.1">
    <property type="nucleotide sequence ID" value="NZ_FNMV01000006.1"/>
</dbReference>
<dbReference type="SUPFAM" id="SSF53681">
    <property type="entry name" value="Aspartate/glutamate racemase"/>
    <property type="match status" value="2"/>
</dbReference>
<dbReference type="AlphaFoldDB" id="A0A1H2YJ99"/>
<organism evidence="3 4">
    <name type="scientific">Flavobacterium degerlachei</name>
    <dbReference type="NCBI Taxonomy" id="229203"/>
    <lineage>
        <taxon>Bacteria</taxon>
        <taxon>Pseudomonadati</taxon>
        <taxon>Bacteroidota</taxon>
        <taxon>Flavobacteriia</taxon>
        <taxon>Flavobacteriales</taxon>
        <taxon>Flavobacteriaceae</taxon>
        <taxon>Flavobacterium</taxon>
    </lineage>
</organism>
<sequence>MKKPKLILSFLALSIVASCGHNSTLQGTSKNVPVKGDIVNTILNDKESFYHIDFPTYPSNDTSLPIGVFDSGIGGLTVLKAIVDYDQNQNSSHQSGSDGILDFNTENFIYLADQANMPYGNYAAVNKEDLLKEHIIKDAQFLMSNKYYSDYNDSSVNTDKKPVKVIVIACNTATAYGKEHIEEFIKKTNSDIKVIGVIDAGVRGVLETITKEENGIIGVLATAGTVSSKGYQNTILQFKDQLGYTGNIEVFSQGGVGIAEAVDEDANYFNKNLKKPRHDYKGPSLDGDLKIDKTLFDIYNFDFDNSKMLCDTKNANDCSILQINDSENYVRFHVVTLLENIRKSKTTNQLKSIILGCTHYPYLTNEINAVLNELYDYKGKDGEYLYRKYMVENIQLVDPAVNTAKELYDYLNQKSLFNPNGNIKQTEFYISVANKENTNTKIDNEGRFPYDYKYGRNAGEIQEYVKMVPFSRANISDDILTRFHTQIPTVYELMQIFNETNDKANLLEKKDKI</sequence>
<evidence type="ECO:0000256" key="1">
    <source>
        <dbReference type="ARBA" id="ARBA00023235"/>
    </source>
</evidence>
<evidence type="ECO:0000256" key="2">
    <source>
        <dbReference type="SAM" id="SignalP"/>
    </source>
</evidence>
<accession>A0A1H2YJ99</accession>
<dbReference type="InterPro" id="IPR033134">
    <property type="entry name" value="Asp/Glu_racemase_AS_2"/>
</dbReference>
<evidence type="ECO:0000313" key="4">
    <source>
        <dbReference type="Proteomes" id="UP000198569"/>
    </source>
</evidence>
<name>A0A1H2YJ99_9FLAO</name>
<dbReference type="EMBL" id="FNMV01000006">
    <property type="protein sequence ID" value="SDX05150.1"/>
    <property type="molecule type" value="Genomic_DNA"/>
</dbReference>
<feature type="chain" id="PRO_5011610033" evidence="2">
    <location>
        <begin position="24"/>
        <end position="513"/>
    </location>
</feature>
<dbReference type="PROSITE" id="PS00923">
    <property type="entry name" value="ASP_GLU_RACEMASE_1"/>
    <property type="match status" value="1"/>
</dbReference>